<dbReference type="Pfam" id="PF00768">
    <property type="entry name" value="Peptidase_S11"/>
    <property type="match status" value="1"/>
</dbReference>
<dbReference type="AlphaFoldDB" id="A0AA97F8I6"/>
<reference evidence="2 3" key="1">
    <citation type="submission" date="2023-10" db="EMBL/GenBank/DDBJ databases">
        <title>Complete genome sequence of a Sphingomonadaceae bacterium.</title>
        <authorList>
            <person name="Yan C."/>
        </authorList>
    </citation>
    <scope>NUCLEOTIDE SEQUENCE [LARGE SCALE GENOMIC DNA]</scope>
    <source>
        <strain evidence="2 3">SCSIO 66989</strain>
    </source>
</reference>
<dbReference type="RefSeq" id="WP_317083967.1">
    <property type="nucleotide sequence ID" value="NZ_CP136594.1"/>
</dbReference>
<dbReference type="EMBL" id="CP136594">
    <property type="protein sequence ID" value="WOE76329.1"/>
    <property type="molecule type" value="Genomic_DNA"/>
</dbReference>
<protein>
    <recommendedName>
        <fullName evidence="1">Peptidase S11 D-alanyl-D-alanine carboxypeptidase A N-terminal domain-containing protein</fullName>
    </recommendedName>
</protein>
<evidence type="ECO:0000313" key="2">
    <source>
        <dbReference type="EMBL" id="WOE76329.1"/>
    </source>
</evidence>
<dbReference type="KEGG" id="acoa:RB602_06350"/>
<evidence type="ECO:0000259" key="1">
    <source>
        <dbReference type="Pfam" id="PF00768"/>
    </source>
</evidence>
<dbReference type="Gene3D" id="3.40.710.10">
    <property type="entry name" value="DD-peptidase/beta-lactamase superfamily"/>
    <property type="match status" value="1"/>
</dbReference>
<dbReference type="Proteomes" id="UP001302429">
    <property type="component" value="Chromosome"/>
</dbReference>
<dbReference type="InterPro" id="IPR012338">
    <property type="entry name" value="Beta-lactam/transpept-like"/>
</dbReference>
<dbReference type="SUPFAM" id="SSF56601">
    <property type="entry name" value="beta-lactamase/transpeptidase-like"/>
    <property type="match status" value="1"/>
</dbReference>
<sequence length="313" mass="33112">MGHIGRSGVIVPGLIAASATTIAPPTRLLPGLNSRFMAAYNSNRDHLLYNNRADESWDFPASVIKMVTVLLIEELKAGVIDSETITWLTQDEEDEGPFNSSDLPFQSGDVVTWRNALKAIILDSAGDGTRMVGRIIGNEALGQPIESTLGLPHFVTLMNQRCRSIPGYGRSVFTETQGTAKYGPLTDNNPNMTARDLALIGAEVFRNPIARAIGSIASDSVVIAGPNARTISTSNPHAGVGISGFAGGKNGGFNFNGNPPEGPTTRSQIMLWLAPNGDQISIATMDCASSAERSADVTAILNALPSDFPYLAA</sequence>
<proteinExistence type="predicted"/>
<dbReference type="GO" id="GO:0009002">
    <property type="term" value="F:serine-type D-Ala-D-Ala carboxypeptidase activity"/>
    <property type="evidence" value="ECO:0007669"/>
    <property type="project" value="InterPro"/>
</dbReference>
<dbReference type="InterPro" id="IPR001967">
    <property type="entry name" value="Peptidase_S11_N"/>
</dbReference>
<keyword evidence="3" id="KW-1185">Reference proteome</keyword>
<name>A0AA97F8I6_9SPHN</name>
<dbReference type="GO" id="GO:0006508">
    <property type="term" value="P:proteolysis"/>
    <property type="evidence" value="ECO:0007669"/>
    <property type="project" value="InterPro"/>
</dbReference>
<feature type="domain" description="Peptidase S11 D-alanyl-D-alanine carboxypeptidase A N-terminal" evidence="1">
    <location>
        <begin position="41"/>
        <end position="211"/>
    </location>
</feature>
<gene>
    <name evidence="2" type="ORF">RB602_06350</name>
</gene>
<accession>A0AA97F8I6</accession>
<organism evidence="2 3">
    <name type="scientific">Alterisphingorhabdus coralli</name>
    <dbReference type="NCBI Taxonomy" id="3071408"/>
    <lineage>
        <taxon>Bacteria</taxon>
        <taxon>Pseudomonadati</taxon>
        <taxon>Pseudomonadota</taxon>
        <taxon>Alphaproteobacteria</taxon>
        <taxon>Sphingomonadales</taxon>
        <taxon>Sphingomonadaceae</taxon>
        <taxon>Alterisphingorhabdus (ex Yan et al. 2024)</taxon>
    </lineage>
</organism>
<evidence type="ECO:0000313" key="3">
    <source>
        <dbReference type="Proteomes" id="UP001302429"/>
    </source>
</evidence>